<dbReference type="GO" id="GO:0005524">
    <property type="term" value="F:ATP binding"/>
    <property type="evidence" value="ECO:0007669"/>
    <property type="project" value="UniProtKB-KW"/>
</dbReference>
<dbReference type="InterPro" id="IPR017871">
    <property type="entry name" value="ABC_transporter-like_CS"/>
</dbReference>
<dbReference type="EMBL" id="CAADFC020000004">
    <property type="protein sequence ID" value="VIO66480.1"/>
    <property type="molecule type" value="Genomic_DNA"/>
</dbReference>
<accession>A0A508SWR5</accession>
<dbReference type="SUPFAM" id="SSF52540">
    <property type="entry name" value="P-loop containing nucleoside triphosphate hydrolases"/>
    <property type="match status" value="2"/>
</dbReference>
<evidence type="ECO:0000313" key="12">
    <source>
        <dbReference type="Proteomes" id="UP000328092"/>
    </source>
</evidence>
<comment type="caution">
    <text evidence="11">The sequence shown here is derived from an EMBL/GenBank/DDBJ whole genome shotgun (WGS) entry which is preliminary data.</text>
</comment>
<gene>
    <name evidence="11" type="primary">gsiA_6</name>
    <name evidence="11" type="ORF">CI1B_16020</name>
</gene>
<evidence type="ECO:0000256" key="9">
    <source>
        <dbReference type="SAM" id="MobiDB-lite"/>
    </source>
</evidence>
<proteinExistence type="inferred from homology"/>
<dbReference type="PANTHER" id="PTHR43297:SF2">
    <property type="entry name" value="DIPEPTIDE TRANSPORT ATP-BINDING PROTEIN DPPD"/>
    <property type="match status" value="1"/>
</dbReference>
<evidence type="ECO:0000256" key="8">
    <source>
        <dbReference type="ARBA" id="ARBA00024722"/>
    </source>
</evidence>
<keyword evidence="5" id="KW-0547">Nucleotide-binding</keyword>
<keyword evidence="12" id="KW-1185">Reference proteome</keyword>
<evidence type="ECO:0000256" key="6">
    <source>
        <dbReference type="ARBA" id="ARBA00022840"/>
    </source>
</evidence>
<dbReference type="FunFam" id="3.40.50.300:FF:000016">
    <property type="entry name" value="Oligopeptide ABC transporter ATP-binding component"/>
    <property type="match status" value="1"/>
</dbReference>
<evidence type="ECO:0000256" key="3">
    <source>
        <dbReference type="ARBA" id="ARBA00022448"/>
    </source>
</evidence>
<evidence type="ECO:0000313" key="11">
    <source>
        <dbReference type="EMBL" id="VIO66480.1"/>
    </source>
</evidence>
<dbReference type="Pfam" id="PF00005">
    <property type="entry name" value="ABC_tran"/>
    <property type="match status" value="2"/>
</dbReference>
<dbReference type="RefSeq" id="WP_139858308.1">
    <property type="nucleotide sequence ID" value="NZ_CAADFC020000004.1"/>
</dbReference>
<dbReference type="CDD" id="cd03257">
    <property type="entry name" value="ABC_NikE_OppD_transporters"/>
    <property type="match status" value="2"/>
</dbReference>
<feature type="domain" description="ABC transporter" evidence="10">
    <location>
        <begin position="7"/>
        <end position="258"/>
    </location>
</feature>
<comment type="subcellular location">
    <subcellularLocation>
        <location evidence="1">Cell inner membrane</location>
        <topology evidence="1">Peripheral membrane protein</topology>
    </subcellularLocation>
</comment>
<evidence type="ECO:0000256" key="4">
    <source>
        <dbReference type="ARBA" id="ARBA00022475"/>
    </source>
</evidence>
<dbReference type="GO" id="GO:0015833">
    <property type="term" value="P:peptide transport"/>
    <property type="evidence" value="ECO:0007669"/>
    <property type="project" value="InterPro"/>
</dbReference>
<evidence type="ECO:0000256" key="7">
    <source>
        <dbReference type="ARBA" id="ARBA00023136"/>
    </source>
</evidence>
<keyword evidence="3" id="KW-0813">Transport</keyword>
<name>A0A508SWR5_9BRAD</name>
<dbReference type="PROSITE" id="PS00211">
    <property type="entry name" value="ABC_TRANSPORTER_1"/>
    <property type="match status" value="2"/>
</dbReference>
<evidence type="ECO:0000256" key="5">
    <source>
        <dbReference type="ARBA" id="ARBA00022741"/>
    </source>
</evidence>
<feature type="domain" description="ABC transporter" evidence="10">
    <location>
        <begin position="331"/>
        <end position="594"/>
    </location>
</feature>
<dbReference type="Gene3D" id="3.40.50.300">
    <property type="entry name" value="P-loop containing nucleotide triphosphate hydrolases"/>
    <property type="match status" value="2"/>
</dbReference>
<dbReference type="GO" id="GO:0016887">
    <property type="term" value="F:ATP hydrolysis activity"/>
    <property type="evidence" value="ECO:0007669"/>
    <property type="project" value="InterPro"/>
</dbReference>
<dbReference type="InterPro" id="IPR050388">
    <property type="entry name" value="ABC_Ni/Peptide_Import"/>
</dbReference>
<dbReference type="GO" id="GO:0055085">
    <property type="term" value="P:transmembrane transport"/>
    <property type="evidence" value="ECO:0007669"/>
    <property type="project" value="UniProtKB-ARBA"/>
</dbReference>
<keyword evidence="6 11" id="KW-0067">ATP-binding</keyword>
<dbReference type="Proteomes" id="UP000328092">
    <property type="component" value="Unassembled WGS sequence"/>
</dbReference>
<keyword evidence="4" id="KW-1003">Cell membrane</keyword>
<dbReference type="SMART" id="SM00382">
    <property type="entry name" value="AAA"/>
    <property type="match status" value="2"/>
</dbReference>
<dbReference type="FunFam" id="3.40.50.300:FF:001383">
    <property type="entry name" value="Peptide ABC transporter ATP-binding protein"/>
    <property type="match status" value="1"/>
</dbReference>
<evidence type="ECO:0000256" key="1">
    <source>
        <dbReference type="ARBA" id="ARBA00004417"/>
    </source>
</evidence>
<dbReference type="PROSITE" id="PS50893">
    <property type="entry name" value="ABC_TRANSPORTER_2"/>
    <property type="match status" value="2"/>
</dbReference>
<comment type="similarity">
    <text evidence="2">Belongs to the ABC transporter superfamily.</text>
</comment>
<dbReference type="Pfam" id="PF08352">
    <property type="entry name" value="oligo_HPY"/>
    <property type="match status" value="2"/>
</dbReference>
<evidence type="ECO:0000256" key="2">
    <source>
        <dbReference type="ARBA" id="ARBA00005417"/>
    </source>
</evidence>
<dbReference type="OrthoDB" id="9802264at2"/>
<dbReference type="AlphaFoldDB" id="A0A508SWR5"/>
<dbReference type="InterPro" id="IPR027417">
    <property type="entry name" value="P-loop_NTPase"/>
</dbReference>
<keyword evidence="7" id="KW-0472">Membrane</keyword>
<dbReference type="GO" id="GO:0005886">
    <property type="term" value="C:plasma membrane"/>
    <property type="evidence" value="ECO:0007669"/>
    <property type="project" value="UniProtKB-SubCell"/>
</dbReference>
<sequence length="605" mass="65600">MTAQPLLDVQDLTVEFTTRRGIVKAVQHVDIQVGKGETVGIVGESGSGKSVTSYAVMRILDRAGKIAEGSVMFSGIDVKAATESQMRDLRGREVSMIFQNPRAALNPIRKVGDQIEDVLRQHVQQAQVGDRGEKAIEALEQVKIARPRERYHAYPFELSGGMCQRVVIALALACNPQLLIADEPTTGLDVTTQKAVMDLIVELTKRRSMSTILITHDLGLAAAYCDRVVVMEKGRVVETAKSADIFAAPQHAYTKKLMRATPRLGVSLRDLLPEEDAPASPRTRGEADPRSGAGEGDSPSTALAESPPHPDPLPASGEREKRSGVAEEPLLSVENLIKEYPRQGATSVLSKLFGRKPPVQEEIFRAVDGISFSVGHGESVGLVGESGCGKSTTSMMVMRLLDQTSGRIVFDGEDIGGILPQSFARLPQRSQIQMVFQDPTDSLNPRFTAARAIADPILQLGDISGRDALRARCEELARLVGLPINLLDRFPHQLSGGQKARVGIARAIALHPKLVILDEPTAALDVSVQAVVLNLLQDLKQSMGMSYLFVSHDLNVVRLLCDRVIVMRAGRIVEQGTSEQVLGNPQDAYTRELLTAIPHPPLPVH</sequence>
<evidence type="ECO:0000259" key="10">
    <source>
        <dbReference type="PROSITE" id="PS50893"/>
    </source>
</evidence>
<keyword evidence="11" id="KW-0378">Hydrolase</keyword>
<dbReference type="InterPro" id="IPR003593">
    <property type="entry name" value="AAA+_ATPase"/>
</dbReference>
<dbReference type="NCBIfam" id="NF007739">
    <property type="entry name" value="PRK10419.1"/>
    <property type="match status" value="2"/>
</dbReference>
<dbReference type="NCBIfam" id="NF008453">
    <property type="entry name" value="PRK11308.1"/>
    <property type="match status" value="2"/>
</dbReference>
<dbReference type="InterPro" id="IPR013563">
    <property type="entry name" value="Oligopep_ABC_C"/>
</dbReference>
<dbReference type="PANTHER" id="PTHR43297">
    <property type="entry name" value="OLIGOPEPTIDE TRANSPORT ATP-BINDING PROTEIN APPD"/>
    <property type="match status" value="1"/>
</dbReference>
<comment type="function">
    <text evidence="8">Involved in beta-(1--&gt;2)glucan export. Transmembrane domains (TMD) form a pore in the inner membrane and the ATP-binding domain (NBD) is responsible for energy generation.</text>
</comment>
<reference evidence="11" key="1">
    <citation type="submission" date="2019-02" db="EMBL/GenBank/DDBJ databases">
        <authorList>
            <person name="Pothier F.J."/>
        </authorList>
    </citation>
    <scope>NUCLEOTIDE SEQUENCE</scope>
    <source>
        <strain evidence="11">CI-1B</strain>
    </source>
</reference>
<feature type="region of interest" description="Disordered" evidence="9">
    <location>
        <begin position="272"/>
        <end position="327"/>
    </location>
</feature>
<dbReference type="InterPro" id="IPR003439">
    <property type="entry name" value="ABC_transporter-like_ATP-bd"/>
</dbReference>
<organism evidence="11 12">
    <name type="scientific">Bradyrhizobium ivorense</name>
    <dbReference type="NCBI Taxonomy" id="2511166"/>
    <lineage>
        <taxon>Bacteria</taxon>
        <taxon>Pseudomonadati</taxon>
        <taxon>Pseudomonadota</taxon>
        <taxon>Alphaproteobacteria</taxon>
        <taxon>Hyphomicrobiales</taxon>
        <taxon>Nitrobacteraceae</taxon>
        <taxon>Bradyrhizobium</taxon>
    </lineage>
</organism>
<dbReference type="EC" id="3.6.3.-" evidence="11"/>
<protein>
    <submittedName>
        <fullName evidence="11">Glutathione import ATP-binding protein GsiA</fullName>
        <ecNumber evidence="11">3.6.3.-</ecNumber>
    </submittedName>
</protein>